<feature type="compositionally biased region" description="Low complexity" evidence="3">
    <location>
        <begin position="526"/>
        <end position="540"/>
    </location>
</feature>
<dbReference type="InterPro" id="IPR014756">
    <property type="entry name" value="Ig_E-set"/>
</dbReference>
<dbReference type="InterPro" id="IPR006828">
    <property type="entry name" value="ASC_dom"/>
</dbReference>
<comment type="similarity">
    <text evidence="1">Belongs to the 5'-AMP-activated protein kinase beta subunit family.</text>
</comment>
<feature type="compositionally biased region" description="Polar residues" evidence="3">
    <location>
        <begin position="52"/>
        <end position="62"/>
    </location>
</feature>
<feature type="compositionally biased region" description="Polar residues" evidence="3">
    <location>
        <begin position="1"/>
        <end position="36"/>
    </location>
</feature>
<feature type="region of interest" description="Disordered" evidence="3">
    <location>
        <begin position="275"/>
        <end position="332"/>
    </location>
</feature>
<dbReference type="InterPro" id="IPR032640">
    <property type="entry name" value="AMPK1_CBM"/>
</dbReference>
<dbReference type="OrthoDB" id="531008at2759"/>
<dbReference type="GO" id="GO:0005737">
    <property type="term" value="C:cytoplasm"/>
    <property type="evidence" value="ECO:0007669"/>
    <property type="project" value="TreeGrafter"/>
</dbReference>
<feature type="region of interest" description="Disordered" evidence="3">
    <location>
        <begin position="510"/>
        <end position="596"/>
    </location>
</feature>
<feature type="region of interest" description="Disordered" evidence="3">
    <location>
        <begin position="1"/>
        <end position="85"/>
    </location>
</feature>
<name>A0A9P7FT08_9AGAR</name>
<dbReference type="InterPro" id="IPR050827">
    <property type="entry name" value="CRP1_MDG1_kinase"/>
</dbReference>
<feature type="region of interest" description="Disordered" evidence="3">
    <location>
        <begin position="404"/>
        <end position="489"/>
    </location>
</feature>
<dbReference type="InterPro" id="IPR037256">
    <property type="entry name" value="ASC_dom_sf"/>
</dbReference>
<dbReference type="CDD" id="cd02859">
    <property type="entry name" value="E_set_AMPKbeta_like_N"/>
    <property type="match status" value="1"/>
</dbReference>
<feature type="compositionally biased region" description="Basic and acidic residues" evidence="3">
    <location>
        <begin position="443"/>
        <end position="474"/>
    </location>
</feature>
<feature type="compositionally biased region" description="Low complexity" evidence="3">
    <location>
        <begin position="63"/>
        <end position="73"/>
    </location>
</feature>
<dbReference type="PANTHER" id="PTHR10343:SF81">
    <property type="entry name" value="CRUCIFORM DNA-RECOGNIZING PROTEIN 1-RELATED"/>
    <property type="match status" value="1"/>
</dbReference>
<dbReference type="GO" id="GO:0007165">
    <property type="term" value="P:signal transduction"/>
    <property type="evidence" value="ECO:0007669"/>
    <property type="project" value="TreeGrafter"/>
</dbReference>
<gene>
    <name evidence="5" type="ORF">H0H81_001439</name>
</gene>
<dbReference type="PANTHER" id="PTHR10343">
    <property type="entry name" value="5'-AMP-ACTIVATED PROTEIN KINASE , BETA SUBUNIT"/>
    <property type="match status" value="1"/>
</dbReference>
<evidence type="ECO:0000313" key="5">
    <source>
        <dbReference type="EMBL" id="KAG5634597.1"/>
    </source>
</evidence>
<dbReference type="EMBL" id="JABCKI010006345">
    <property type="protein sequence ID" value="KAG5634597.1"/>
    <property type="molecule type" value="Genomic_DNA"/>
</dbReference>
<feature type="compositionally biased region" description="Low complexity" evidence="3">
    <location>
        <begin position="121"/>
        <end position="135"/>
    </location>
</feature>
<dbReference type="Gene3D" id="6.20.250.60">
    <property type="match status" value="1"/>
</dbReference>
<evidence type="ECO:0000256" key="3">
    <source>
        <dbReference type="SAM" id="MobiDB-lite"/>
    </source>
</evidence>
<feature type="domain" description="Association with the SNF1 complex (ASC)" evidence="4">
    <location>
        <begin position="319"/>
        <end position="648"/>
    </location>
</feature>
<dbReference type="SUPFAM" id="SSF81296">
    <property type="entry name" value="E set domains"/>
    <property type="match status" value="1"/>
</dbReference>
<keyword evidence="6" id="KW-1185">Reference proteome</keyword>
<evidence type="ECO:0000313" key="6">
    <source>
        <dbReference type="Proteomes" id="UP000717328"/>
    </source>
</evidence>
<comment type="similarity">
    <text evidence="2">Belongs to the CRP1/MDG1 family.</text>
</comment>
<sequence length="648" mass="68318">MGNAASQTPGPRGSTPMSVRARQNSTSPSPGNPHSSLRTKKKSLELPDLASLTLSSTRGRQQSIPPKSASIPIPAGPQPVLAIPGEAGRTRAPITLPSNADVQELVRHEPPTHQPFPPPSRTSRSAQRRQNTQQQRIQELYNQSQAPPPRQAKNVFVPETVISTIPIALTKATLSPLAVPDRPPELVPVKITWTGGGRSVFLARAGDDDWKGRLAMTPESPRSQIYHATVSLPPGTHHIRFLIDDLWRVADDLPTAVDDQGSLANYVAVPITFSSASASPPAPPPPPSKPKPGQSFWSAASSTDDDDSNTAPTDAPNGHDPPNHHHHHHHVPKWTNVLPPELIEAAREEEAYLAASEPAQGTHRVAGFVPAPNIPPAPGLPRHLDKLILNARAVTGGAGGAVVGAGVPGGSGGSSGSGPGRRRGEGRYGAVAGASNSVGGRSKGRERERERRDREERDESDRRRYGGHRERKSDPPPPPPPSETGTLDEVVLPTPAPEVEVTAPVEDADATLTPVPNSPDPNANDSSAPESPAPSEESTPVPTPFVPSFLPPASSTTPAPLSLVTSPPASTTPASTPTPTPTPTSRPLSLGLEANTPALTDDGSVLPVPSHVVLHHLSTSAIRNGVLAVGNTTRYRKKYLTTIYYKPT</sequence>
<reference evidence="5" key="1">
    <citation type="submission" date="2021-02" db="EMBL/GenBank/DDBJ databases">
        <authorList>
            <person name="Nieuwenhuis M."/>
            <person name="Van De Peppel L.J.J."/>
        </authorList>
    </citation>
    <scope>NUCLEOTIDE SEQUENCE</scope>
    <source>
        <strain evidence="5">D49</strain>
    </source>
</reference>
<feature type="compositionally biased region" description="Gly residues" evidence="3">
    <location>
        <begin position="404"/>
        <end position="419"/>
    </location>
</feature>
<comment type="caution">
    <text evidence="5">The sequence shown here is derived from an EMBL/GenBank/DDBJ whole genome shotgun (WGS) entry which is preliminary data.</text>
</comment>
<feature type="compositionally biased region" description="Pro residues" evidence="3">
    <location>
        <begin position="280"/>
        <end position="290"/>
    </location>
</feature>
<protein>
    <recommendedName>
        <fullName evidence="4">Association with the SNF1 complex (ASC) domain-containing protein</fullName>
    </recommendedName>
</protein>
<dbReference type="GO" id="GO:0019901">
    <property type="term" value="F:protein kinase binding"/>
    <property type="evidence" value="ECO:0007669"/>
    <property type="project" value="TreeGrafter"/>
</dbReference>
<dbReference type="SUPFAM" id="SSF160219">
    <property type="entry name" value="AMPKBI-like"/>
    <property type="match status" value="1"/>
</dbReference>
<proteinExistence type="inferred from homology"/>
<dbReference type="GO" id="GO:0005634">
    <property type="term" value="C:nucleus"/>
    <property type="evidence" value="ECO:0007669"/>
    <property type="project" value="TreeGrafter"/>
</dbReference>
<dbReference type="AlphaFoldDB" id="A0A9P7FT08"/>
<accession>A0A9P7FT08</accession>
<feature type="region of interest" description="Disordered" evidence="3">
    <location>
        <begin position="109"/>
        <end position="135"/>
    </location>
</feature>
<dbReference type="Proteomes" id="UP000717328">
    <property type="component" value="Unassembled WGS sequence"/>
</dbReference>
<dbReference type="Pfam" id="PF16561">
    <property type="entry name" value="AMPK1_CBM"/>
    <property type="match status" value="1"/>
</dbReference>
<dbReference type="GO" id="GO:0031588">
    <property type="term" value="C:nucleotide-activated protein kinase complex"/>
    <property type="evidence" value="ECO:0007669"/>
    <property type="project" value="TreeGrafter"/>
</dbReference>
<evidence type="ECO:0000256" key="2">
    <source>
        <dbReference type="ARBA" id="ARBA00038216"/>
    </source>
</evidence>
<dbReference type="SMART" id="SM01010">
    <property type="entry name" value="AMPKBI"/>
    <property type="match status" value="1"/>
</dbReference>
<feature type="compositionally biased region" description="Low complexity" evidence="3">
    <location>
        <begin position="547"/>
        <end position="575"/>
    </location>
</feature>
<feature type="compositionally biased region" description="Low complexity" evidence="3">
    <location>
        <begin position="428"/>
        <end position="440"/>
    </location>
</feature>
<reference evidence="5" key="2">
    <citation type="submission" date="2021-10" db="EMBL/GenBank/DDBJ databases">
        <title>Phylogenomics reveals ancestral predisposition of the termite-cultivated fungus Termitomyces towards a domesticated lifestyle.</title>
        <authorList>
            <person name="Auxier B."/>
            <person name="Grum-Grzhimaylo A."/>
            <person name="Cardenas M.E."/>
            <person name="Lodge J.D."/>
            <person name="Laessoe T."/>
            <person name="Pedersen O."/>
            <person name="Smith M.E."/>
            <person name="Kuyper T.W."/>
            <person name="Franco-Molano E.A."/>
            <person name="Baroni T.J."/>
            <person name="Aanen D.K."/>
        </authorList>
    </citation>
    <scope>NUCLEOTIDE SEQUENCE</scope>
    <source>
        <strain evidence="5">D49</strain>
    </source>
</reference>
<dbReference type="InterPro" id="IPR013783">
    <property type="entry name" value="Ig-like_fold"/>
</dbReference>
<dbReference type="Gene3D" id="2.60.40.10">
    <property type="entry name" value="Immunoglobulins"/>
    <property type="match status" value="1"/>
</dbReference>
<dbReference type="Pfam" id="PF04739">
    <property type="entry name" value="AMPKBI"/>
    <property type="match status" value="1"/>
</dbReference>
<organism evidence="5 6">
    <name type="scientific">Sphagnurus paluster</name>
    <dbReference type="NCBI Taxonomy" id="117069"/>
    <lineage>
        <taxon>Eukaryota</taxon>
        <taxon>Fungi</taxon>
        <taxon>Dikarya</taxon>
        <taxon>Basidiomycota</taxon>
        <taxon>Agaricomycotina</taxon>
        <taxon>Agaricomycetes</taxon>
        <taxon>Agaricomycetidae</taxon>
        <taxon>Agaricales</taxon>
        <taxon>Tricholomatineae</taxon>
        <taxon>Lyophyllaceae</taxon>
        <taxon>Sphagnurus</taxon>
    </lineage>
</organism>
<evidence type="ECO:0000256" key="1">
    <source>
        <dbReference type="ARBA" id="ARBA00010926"/>
    </source>
</evidence>
<evidence type="ECO:0000259" key="4">
    <source>
        <dbReference type="SMART" id="SM01010"/>
    </source>
</evidence>